<keyword evidence="3" id="KW-1185">Reference proteome</keyword>
<sequence length="186" mass="21036">MSDGRRCARCGRADSVFGSWTYFVAPDRMRTVYLCHANQDGTKTDPDCYHLATTLRDPMPDHYQNPCGWSEEGDGVHTAHVAYEVDKALGGLTREEQWVPVEESGHRWLGRSEDEAAWALENYSKDGDSHDPDMDSPLTHIAHEARWVSGWSEAPREVERPHSAMSANDDECGDDCRNPEHYELKA</sequence>
<proteinExistence type="predicted"/>
<protein>
    <submittedName>
        <fullName evidence="2">Uncharacterized protein</fullName>
    </submittedName>
</protein>
<evidence type="ECO:0000256" key="1">
    <source>
        <dbReference type="SAM" id="MobiDB-lite"/>
    </source>
</evidence>
<organism evidence="2 3">
    <name type="scientific">Mycobacterium phage Kostya</name>
    <dbReference type="NCBI Taxonomy" id="2914016"/>
    <lineage>
        <taxon>Viruses</taxon>
        <taxon>Duplodnaviria</taxon>
        <taxon>Heunggongvirae</taxon>
        <taxon>Uroviricota</taxon>
        <taxon>Caudoviricetes</taxon>
        <taxon>Kostyavirus</taxon>
        <taxon>Kostyavirus kostya</taxon>
    </lineage>
</organism>
<dbReference type="EMBL" id="EU816591">
    <property type="protein sequence ID" value="ACF34208.1"/>
    <property type="molecule type" value="Genomic_DNA"/>
</dbReference>
<feature type="compositionally biased region" description="Basic and acidic residues" evidence="1">
    <location>
        <begin position="174"/>
        <end position="186"/>
    </location>
</feature>
<reference evidence="2 3" key="1">
    <citation type="submission" date="2008-06" db="EMBL/GenBank/DDBJ databases">
        <authorList>
            <person name="Paladin E.C."/>
            <person name="Houtz J.M."/>
            <person name="Smith A.L."/>
            <person name="Pedulla M.L."/>
            <person name="Jacobs-Sera D."/>
            <person name="Hendrix R.W."/>
            <person name="Hatfull G.F."/>
        </authorList>
    </citation>
    <scope>NUCLEOTIDE SEQUENCE [LARGE SCALE GENOMIC DNA]</scope>
</reference>
<dbReference type="Proteomes" id="UP000002721">
    <property type="component" value="Segment"/>
</dbReference>
<dbReference type="RefSeq" id="YP_002014509.1">
    <property type="nucleotide sequence ID" value="NC_011056.1"/>
</dbReference>
<feature type="region of interest" description="Disordered" evidence="1">
    <location>
        <begin position="152"/>
        <end position="186"/>
    </location>
</feature>
<dbReference type="GeneID" id="6469891"/>
<evidence type="ECO:0000313" key="3">
    <source>
        <dbReference type="Proteomes" id="UP000002721"/>
    </source>
</evidence>
<evidence type="ECO:0000313" key="2">
    <source>
        <dbReference type="EMBL" id="ACF34208.1"/>
    </source>
</evidence>
<dbReference type="KEGG" id="vg:6469891"/>
<name>B5A703_9CAUD</name>
<accession>B5A703</accession>
<gene>
    <name evidence="2" type="ORF">Kostya_41</name>
</gene>